<keyword evidence="7" id="KW-1185">Reference proteome</keyword>
<sequence>MNGRTRRRGAALDDAILEAAAAELEERGWAGFGIDGVSRRCGTAKAVVYRRWANRVELAQAVLARMTAESHVENEPSGDLRTDLVAFLEGTAHFLGGPFGEAVRGTLYEASPAHRASMLGDRVIVSDVARIIDDAVARGELEHPPSPAAMNLGHAVAMSEFLHTGLPPIGTAIAVLVDELWVPALTRTGPRMVDPIGGDRTVSAE</sequence>
<feature type="domain" description="HTH tetR-type" evidence="5">
    <location>
        <begin position="10"/>
        <end position="70"/>
    </location>
</feature>
<dbReference type="EMBL" id="WODA01000025">
    <property type="protein sequence ID" value="MUN08258.1"/>
    <property type="molecule type" value="Genomic_DNA"/>
</dbReference>
<dbReference type="Gene3D" id="1.10.357.10">
    <property type="entry name" value="Tetracycline Repressor, domain 2"/>
    <property type="match status" value="1"/>
</dbReference>
<keyword evidence="1" id="KW-0805">Transcription regulation</keyword>
<reference evidence="6 7" key="1">
    <citation type="submission" date="2019-11" db="EMBL/GenBank/DDBJ databases">
        <title>Agromyces kandeliae sp. nov., isolated from mangrove soil.</title>
        <authorList>
            <person name="Wang R."/>
        </authorList>
    </citation>
    <scope>NUCLEOTIDE SEQUENCE [LARGE SCALE GENOMIC DNA]</scope>
    <source>
        <strain evidence="6 7">JCM 11431</strain>
    </source>
</reference>
<feature type="DNA-binding region" description="H-T-H motif" evidence="4">
    <location>
        <begin position="33"/>
        <end position="52"/>
    </location>
</feature>
<dbReference type="AlphaFoldDB" id="A0A7C9MIZ7"/>
<dbReference type="InterPro" id="IPR009057">
    <property type="entry name" value="Homeodomain-like_sf"/>
</dbReference>
<name>A0A7C9MIZ7_9MICO</name>
<evidence type="ECO:0000256" key="4">
    <source>
        <dbReference type="PROSITE-ProRule" id="PRU00335"/>
    </source>
</evidence>
<dbReference type="PROSITE" id="PS50977">
    <property type="entry name" value="HTH_TETR_2"/>
    <property type="match status" value="1"/>
</dbReference>
<dbReference type="GO" id="GO:0003700">
    <property type="term" value="F:DNA-binding transcription factor activity"/>
    <property type="evidence" value="ECO:0007669"/>
    <property type="project" value="TreeGrafter"/>
</dbReference>
<dbReference type="SUPFAM" id="SSF46689">
    <property type="entry name" value="Homeodomain-like"/>
    <property type="match status" value="1"/>
</dbReference>
<dbReference type="Pfam" id="PF16859">
    <property type="entry name" value="TetR_C_11"/>
    <property type="match status" value="1"/>
</dbReference>
<dbReference type="PANTHER" id="PTHR30055:SF148">
    <property type="entry name" value="TETR-FAMILY TRANSCRIPTIONAL REGULATOR"/>
    <property type="match status" value="1"/>
</dbReference>
<dbReference type="GO" id="GO:0000976">
    <property type="term" value="F:transcription cis-regulatory region binding"/>
    <property type="evidence" value="ECO:0007669"/>
    <property type="project" value="TreeGrafter"/>
</dbReference>
<proteinExistence type="predicted"/>
<dbReference type="InterPro" id="IPR036271">
    <property type="entry name" value="Tet_transcr_reg_TetR-rel_C_sf"/>
</dbReference>
<evidence type="ECO:0000256" key="3">
    <source>
        <dbReference type="ARBA" id="ARBA00023163"/>
    </source>
</evidence>
<dbReference type="RefSeq" id="WP_155843112.1">
    <property type="nucleotide sequence ID" value="NZ_BAAAIA010000008.1"/>
</dbReference>
<dbReference type="Proteomes" id="UP000480122">
    <property type="component" value="Unassembled WGS sequence"/>
</dbReference>
<comment type="caution">
    <text evidence="6">The sequence shown here is derived from an EMBL/GenBank/DDBJ whole genome shotgun (WGS) entry which is preliminary data.</text>
</comment>
<dbReference type="InterPro" id="IPR001647">
    <property type="entry name" value="HTH_TetR"/>
</dbReference>
<evidence type="ECO:0000256" key="2">
    <source>
        <dbReference type="ARBA" id="ARBA00023125"/>
    </source>
</evidence>
<gene>
    <name evidence="6" type="ORF">GLX25_14160</name>
</gene>
<evidence type="ECO:0000313" key="7">
    <source>
        <dbReference type="Proteomes" id="UP000480122"/>
    </source>
</evidence>
<dbReference type="InterPro" id="IPR050109">
    <property type="entry name" value="HTH-type_TetR-like_transc_reg"/>
</dbReference>
<dbReference type="SUPFAM" id="SSF48498">
    <property type="entry name" value="Tetracyclin repressor-like, C-terminal domain"/>
    <property type="match status" value="1"/>
</dbReference>
<keyword evidence="3" id="KW-0804">Transcription</keyword>
<dbReference type="InterPro" id="IPR011075">
    <property type="entry name" value="TetR_C"/>
</dbReference>
<evidence type="ECO:0000259" key="5">
    <source>
        <dbReference type="PROSITE" id="PS50977"/>
    </source>
</evidence>
<evidence type="ECO:0000256" key="1">
    <source>
        <dbReference type="ARBA" id="ARBA00023015"/>
    </source>
</evidence>
<dbReference type="PANTHER" id="PTHR30055">
    <property type="entry name" value="HTH-TYPE TRANSCRIPTIONAL REGULATOR RUTR"/>
    <property type="match status" value="1"/>
</dbReference>
<evidence type="ECO:0000313" key="6">
    <source>
        <dbReference type="EMBL" id="MUN08258.1"/>
    </source>
</evidence>
<organism evidence="6 7">
    <name type="scientific">Agromyces luteolus</name>
    <dbReference type="NCBI Taxonomy" id="88373"/>
    <lineage>
        <taxon>Bacteria</taxon>
        <taxon>Bacillati</taxon>
        <taxon>Actinomycetota</taxon>
        <taxon>Actinomycetes</taxon>
        <taxon>Micrococcales</taxon>
        <taxon>Microbacteriaceae</taxon>
        <taxon>Agromyces</taxon>
    </lineage>
</organism>
<protein>
    <submittedName>
        <fullName evidence="6">TetR family transcriptional regulator</fullName>
    </submittedName>
</protein>
<dbReference type="OrthoDB" id="9796019at2"/>
<dbReference type="Pfam" id="PF00440">
    <property type="entry name" value="TetR_N"/>
    <property type="match status" value="1"/>
</dbReference>
<accession>A0A7C9MIZ7</accession>
<keyword evidence="2 4" id="KW-0238">DNA-binding</keyword>